<keyword evidence="11" id="KW-1185">Reference proteome</keyword>
<dbReference type="InterPro" id="IPR006197">
    <property type="entry name" value="Peptidase_S24_LexA"/>
</dbReference>
<evidence type="ECO:0000256" key="7">
    <source>
        <dbReference type="RuleBase" id="RU003991"/>
    </source>
</evidence>
<evidence type="ECO:0000256" key="6">
    <source>
        <dbReference type="ARBA" id="ARBA00023236"/>
    </source>
</evidence>
<dbReference type="GO" id="GO:0006355">
    <property type="term" value="P:regulation of DNA-templated transcription"/>
    <property type="evidence" value="ECO:0007669"/>
    <property type="project" value="InterPro"/>
</dbReference>
<comment type="similarity">
    <text evidence="1 7">Belongs to the peptidase S24 family.</text>
</comment>
<gene>
    <name evidence="10" type="ORF">Lboz_3011</name>
</gene>
<evidence type="ECO:0000256" key="1">
    <source>
        <dbReference type="ARBA" id="ARBA00007484"/>
    </source>
</evidence>
<dbReference type="GO" id="GO:0003677">
    <property type="term" value="F:DNA binding"/>
    <property type="evidence" value="ECO:0007669"/>
    <property type="project" value="InterPro"/>
</dbReference>
<dbReference type="PANTHER" id="PTHR33516">
    <property type="entry name" value="LEXA REPRESSOR"/>
    <property type="match status" value="1"/>
</dbReference>
<dbReference type="Gene3D" id="2.10.109.10">
    <property type="entry name" value="Umud Fragment, subunit A"/>
    <property type="match status" value="1"/>
</dbReference>
<dbReference type="STRING" id="447.Lboz_3011"/>
<dbReference type="OrthoDB" id="9787787at2"/>
<protein>
    <submittedName>
        <fullName evidence="10">SOS response transcriptional regulator</fullName>
    </submittedName>
</protein>
<accession>A0A0W0RFB9</accession>
<evidence type="ECO:0000259" key="9">
    <source>
        <dbReference type="Pfam" id="PF00717"/>
    </source>
</evidence>
<evidence type="ECO:0000256" key="3">
    <source>
        <dbReference type="ARBA" id="ARBA00022801"/>
    </source>
</evidence>
<dbReference type="RefSeq" id="WP_012187556.1">
    <property type="nucleotide sequence ID" value="NZ_CAAAIY010000042.1"/>
</dbReference>
<evidence type="ECO:0000256" key="8">
    <source>
        <dbReference type="SAM" id="MobiDB-lite"/>
    </source>
</evidence>
<proteinExistence type="inferred from homology"/>
<organism evidence="10 11">
    <name type="scientific">Legionella bozemanae</name>
    <name type="common">Fluoribacter bozemanae</name>
    <dbReference type="NCBI Taxonomy" id="447"/>
    <lineage>
        <taxon>Bacteria</taxon>
        <taxon>Pseudomonadati</taxon>
        <taxon>Pseudomonadota</taxon>
        <taxon>Gammaproteobacteria</taxon>
        <taxon>Legionellales</taxon>
        <taxon>Legionellaceae</taxon>
        <taxon>Legionella</taxon>
    </lineage>
</organism>
<comment type="caution">
    <text evidence="10">The sequence shown here is derived from an EMBL/GenBank/DDBJ whole genome shotgun (WGS) entry which is preliminary data.</text>
</comment>
<dbReference type="AlphaFoldDB" id="A0A0W0RFB9"/>
<dbReference type="PANTHER" id="PTHR33516:SF2">
    <property type="entry name" value="LEXA REPRESSOR-RELATED"/>
    <property type="match status" value="1"/>
</dbReference>
<dbReference type="EMBL" id="LNXU01000043">
    <property type="protein sequence ID" value="KTC69746.1"/>
    <property type="molecule type" value="Genomic_DNA"/>
</dbReference>
<dbReference type="InterPro" id="IPR036286">
    <property type="entry name" value="LexA/Signal_pep-like_sf"/>
</dbReference>
<evidence type="ECO:0000313" key="11">
    <source>
        <dbReference type="Proteomes" id="UP000054695"/>
    </source>
</evidence>
<dbReference type="GO" id="GO:0006281">
    <property type="term" value="P:DNA repair"/>
    <property type="evidence" value="ECO:0007669"/>
    <property type="project" value="UniProtKB-KW"/>
</dbReference>
<sequence length="168" mass="18205">MSPRGGKRAGAGRPRGEPTKAVRLPVATLAELEQLKNRAANQLPIFASKVQAGFPSPADDYIEGYLDLNTKFIKHPSSTFVLQATGDSMVEAGIFSGDWLLVDRSIEPSDGRIVIAAVNGELTVKRLSKKGSQVQLLPANPKFKPIDITQECEMVIWGVVTLVLHELV</sequence>
<dbReference type="GO" id="GO:0009432">
    <property type="term" value="P:SOS response"/>
    <property type="evidence" value="ECO:0007669"/>
    <property type="project" value="UniProtKB-KW"/>
</dbReference>
<dbReference type="Pfam" id="PF00717">
    <property type="entry name" value="Peptidase_S24"/>
    <property type="match status" value="1"/>
</dbReference>
<dbReference type="NCBIfam" id="NF007621">
    <property type="entry name" value="PRK10276.1"/>
    <property type="match status" value="1"/>
</dbReference>
<dbReference type="GO" id="GO:0016787">
    <property type="term" value="F:hydrolase activity"/>
    <property type="evidence" value="ECO:0007669"/>
    <property type="project" value="UniProtKB-KW"/>
</dbReference>
<evidence type="ECO:0000256" key="4">
    <source>
        <dbReference type="ARBA" id="ARBA00022813"/>
    </source>
</evidence>
<dbReference type="InterPro" id="IPR015927">
    <property type="entry name" value="Peptidase_S24_S26A/B/C"/>
</dbReference>
<evidence type="ECO:0000313" key="10">
    <source>
        <dbReference type="EMBL" id="KTC69746.1"/>
    </source>
</evidence>
<dbReference type="SUPFAM" id="SSF51306">
    <property type="entry name" value="LexA/Signal peptidase"/>
    <property type="match status" value="1"/>
</dbReference>
<name>A0A0W0RFB9_LEGBO</name>
<keyword evidence="5" id="KW-0234">DNA repair</keyword>
<dbReference type="Proteomes" id="UP000054695">
    <property type="component" value="Unassembled WGS sequence"/>
</dbReference>
<reference evidence="10 11" key="1">
    <citation type="submission" date="2015-11" db="EMBL/GenBank/DDBJ databases">
        <title>Genomic analysis of 38 Legionella species identifies large and diverse effector repertoires.</title>
        <authorList>
            <person name="Burstein D."/>
            <person name="Amaro F."/>
            <person name="Zusman T."/>
            <person name="Lifshitz Z."/>
            <person name="Cohen O."/>
            <person name="Gilbert J.A."/>
            <person name="Pupko T."/>
            <person name="Shuman H.A."/>
            <person name="Segal G."/>
        </authorList>
    </citation>
    <scope>NUCLEOTIDE SEQUENCE [LARGE SCALE GENOMIC DNA]</scope>
    <source>
        <strain evidence="10 11">WIGA</strain>
    </source>
</reference>
<feature type="region of interest" description="Disordered" evidence="8">
    <location>
        <begin position="1"/>
        <end position="22"/>
    </location>
</feature>
<dbReference type="PRINTS" id="PR00726">
    <property type="entry name" value="LEXASERPTASE"/>
</dbReference>
<evidence type="ECO:0000256" key="5">
    <source>
        <dbReference type="ARBA" id="ARBA00023204"/>
    </source>
</evidence>
<dbReference type="CDD" id="cd06529">
    <property type="entry name" value="S24_LexA-like"/>
    <property type="match status" value="1"/>
</dbReference>
<dbReference type="InterPro" id="IPR039418">
    <property type="entry name" value="LexA-like"/>
</dbReference>
<keyword evidence="4 7" id="KW-0068">Autocatalytic cleavage</keyword>
<feature type="domain" description="Peptidase S24/S26A/S26B/S26C" evidence="9">
    <location>
        <begin position="44"/>
        <end position="160"/>
    </location>
</feature>
<keyword evidence="3 7" id="KW-0378">Hydrolase</keyword>
<dbReference type="InterPro" id="IPR050077">
    <property type="entry name" value="LexA_repressor"/>
</dbReference>
<evidence type="ECO:0000256" key="2">
    <source>
        <dbReference type="ARBA" id="ARBA00022763"/>
    </source>
</evidence>
<keyword evidence="2" id="KW-0227">DNA damage</keyword>
<keyword evidence="6" id="KW-0742">SOS response</keyword>
<dbReference type="PATRIC" id="fig|447.4.peg.3213"/>